<dbReference type="HOGENOM" id="CLU_3350687_0_0_6"/>
<evidence type="ECO:0000313" key="1">
    <source>
        <dbReference type="EMBL" id="ABS48220.1"/>
    </source>
</evidence>
<dbReference type="Proteomes" id="UP000002412">
    <property type="component" value="Chromosome"/>
</dbReference>
<gene>
    <name evidence="1" type="ordered locus">YpsIP31758_1879</name>
</gene>
<name>A0A0U1QZJ1_YERP3</name>
<accession>A0A0U1QZJ1</accession>
<sequence length="37" mass="4370">MVPALSIFITKPFLSPGYFYQQTFIYQNNNSLPPIYR</sequence>
<evidence type="ECO:0000313" key="2">
    <source>
        <dbReference type="Proteomes" id="UP000002412"/>
    </source>
</evidence>
<organism evidence="1 2">
    <name type="scientific">Yersinia pseudotuberculosis serotype O:1b (strain IP 31758)</name>
    <dbReference type="NCBI Taxonomy" id="349747"/>
    <lineage>
        <taxon>Bacteria</taxon>
        <taxon>Pseudomonadati</taxon>
        <taxon>Pseudomonadota</taxon>
        <taxon>Gammaproteobacteria</taxon>
        <taxon>Enterobacterales</taxon>
        <taxon>Yersiniaceae</taxon>
        <taxon>Yersinia</taxon>
    </lineage>
</organism>
<dbReference type="EMBL" id="CP000720">
    <property type="protein sequence ID" value="ABS48220.1"/>
    <property type="molecule type" value="Genomic_DNA"/>
</dbReference>
<dbReference type="AlphaFoldDB" id="A0A0U1QZJ1"/>
<proteinExistence type="predicted"/>
<protein>
    <submittedName>
        <fullName evidence="1">Uncharacterized protein</fullName>
    </submittedName>
</protein>
<reference evidence="1 2" key="1">
    <citation type="journal article" date="2007" name="PLoS Genet.">
        <title>The complete genome sequence of Yersinia pseudotuberculosis IP31758, the causative agent of Far East scarlet-like fever.</title>
        <authorList>
            <person name="Eppinger M."/>
            <person name="Rosovitz M.J."/>
            <person name="Fricke W.F."/>
            <person name="Rasko D.A."/>
            <person name="Kokorina G."/>
            <person name="Fayolle C."/>
            <person name="Lindler L.E."/>
            <person name="Carniel E."/>
            <person name="Ravel J."/>
        </authorList>
    </citation>
    <scope>NUCLEOTIDE SEQUENCE [LARGE SCALE GENOMIC DNA]</scope>
    <source>
        <strain evidence="1 2">IP 31758</strain>
    </source>
</reference>
<dbReference type="KEGG" id="ypi:YpsIP31758_1879"/>